<reference evidence="1" key="1">
    <citation type="submission" date="2023-03" db="EMBL/GenBank/DDBJ databases">
        <title>Massive genome expansion in bonnet fungi (Mycena s.s.) driven by repeated elements and novel gene families across ecological guilds.</title>
        <authorList>
            <consortium name="Lawrence Berkeley National Laboratory"/>
            <person name="Harder C.B."/>
            <person name="Miyauchi S."/>
            <person name="Viragh M."/>
            <person name="Kuo A."/>
            <person name="Thoen E."/>
            <person name="Andreopoulos B."/>
            <person name="Lu D."/>
            <person name="Skrede I."/>
            <person name="Drula E."/>
            <person name="Henrissat B."/>
            <person name="Morin E."/>
            <person name="Kohler A."/>
            <person name="Barry K."/>
            <person name="LaButti K."/>
            <person name="Morin E."/>
            <person name="Salamov A."/>
            <person name="Lipzen A."/>
            <person name="Mereny Z."/>
            <person name="Hegedus B."/>
            <person name="Baldrian P."/>
            <person name="Stursova M."/>
            <person name="Weitz H."/>
            <person name="Taylor A."/>
            <person name="Grigoriev I.V."/>
            <person name="Nagy L.G."/>
            <person name="Martin F."/>
            <person name="Kauserud H."/>
        </authorList>
    </citation>
    <scope>NUCLEOTIDE SEQUENCE</scope>
    <source>
        <strain evidence="1">CBHHK182m</strain>
    </source>
</reference>
<dbReference type="Proteomes" id="UP001215598">
    <property type="component" value="Unassembled WGS sequence"/>
</dbReference>
<evidence type="ECO:0000313" key="2">
    <source>
        <dbReference type="Proteomes" id="UP001215598"/>
    </source>
</evidence>
<dbReference type="AlphaFoldDB" id="A0AAD7HAX5"/>
<name>A0AAD7HAX5_9AGAR</name>
<feature type="non-terminal residue" evidence="1">
    <location>
        <position position="109"/>
    </location>
</feature>
<keyword evidence="2" id="KW-1185">Reference proteome</keyword>
<proteinExistence type="predicted"/>
<protein>
    <submittedName>
        <fullName evidence="1">Uncharacterized protein</fullName>
    </submittedName>
</protein>
<comment type="caution">
    <text evidence="1">The sequence shown here is derived from an EMBL/GenBank/DDBJ whole genome shotgun (WGS) entry which is preliminary data.</text>
</comment>
<gene>
    <name evidence="1" type="ORF">B0H16DRAFT_1614157</name>
</gene>
<dbReference type="EMBL" id="JARKIB010000294">
    <property type="protein sequence ID" value="KAJ7716297.1"/>
    <property type="molecule type" value="Genomic_DNA"/>
</dbReference>
<accession>A0AAD7HAX5</accession>
<evidence type="ECO:0000313" key="1">
    <source>
        <dbReference type="EMBL" id="KAJ7716297.1"/>
    </source>
</evidence>
<sequence length="109" mass="12796">MASLSRQTIVCPLLIWRRMSFDTALPCPFLNSGHFGLSGFSAPTLQPRVLGDFRLQRHYYSTRLQERPEGNAARTKREQVWDMKNWRLNDFKFLLGPETELHWLLWGTS</sequence>
<organism evidence="1 2">
    <name type="scientific">Mycena metata</name>
    <dbReference type="NCBI Taxonomy" id="1033252"/>
    <lineage>
        <taxon>Eukaryota</taxon>
        <taxon>Fungi</taxon>
        <taxon>Dikarya</taxon>
        <taxon>Basidiomycota</taxon>
        <taxon>Agaricomycotina</taxon>
        <taxon>Agaricomycetes</taxon>
        <taxon>Agaricomycetidae</taxon>
        <taxon>Agaricales</taxon>
        <taxon>Marasmiineae</taxon>
        <taxon>Mycenaceae</taxon>
        <taxon>Mycena</taxon>
    </lineage>
</organism>